<dbReference type="AlphaFoldDB" id="Q5C0X6"/>
<organism evidence="1">
    <name type="scientific">Schistosoma japonicum</name>
    <name type="common">Blood fluke</name>
    <dbReference type="NCBI Taxonomy" id="6182"/>
    <lineage>
        <taxon>Eukaryota</taxon>
        <taxon>Metazoa</taxon>
        <taxon>Spiralia</taxon>
        <taxon>Lophotrochozoa</taxon>
        <taxon>Platyhelminthes</taxon>
        <taxon>Trematoda</taxon>
        <taxon>Digenea</taxon>
        <taxon>Strigeidida</taxon>
        <taxon>Schistosomatoidea</taxon>
        <taxon>Schistosomatidae</taxon>
        <taxon>Schistosoma</taxon>
    </lineage>
</organism>
<evidence type="ECO:0000313" key="1">
    <source>
        <dbReference type="EMBL" id="AAX26699.2"/>
    </source>
</evidence>
<sequence length="153" mass="17876">KHITSEHDKKSEYKNVISILQLNNFPMNIIKNLQNRNDLLLTNSKSIETSWIGTATLPYHHDTTDELQRILKQHEIRTFYKTTNTLRGALVKIKDKIFFTSTQNCVYKLGCVDCDAFYVGETSRKIKTRDMKATLNNLLIILLNLKNYKLNQR</sequence>
<proteinExistence type="evidence at transcript level"/>
<reference evidence="1" key="1">
    <citation type="journal article" date="2006" name="PLoS Pathog.">
        <title>New perspectives on host-parasite interplay by comparative transcriptomic and proteomic analyses of Schistosoma japonicum.</title>
        <authorList>
            <person name="Liu F."/>
            <person name="Lu J."/>
            <person name="Hu W."/>
            <person name="Wang S.Y."/>
            <person name="Cui S.J."/>
            <person name="Chi M."/>
            <person name="Yan Q."/>
            <person name="Wang X.R."/>
            <person name="Song H.D."/>
            <person name="Xu X.N."/>
            <person name="Wang J.J."/>
            <person name="Zhang X.L."/>
            <person name="Zhang X."/>
            <person name="Wang Z.Q."/>
            <person name="Xue C.L."/>
            <person name="Brindley P.J."/>
            <person name="McManus D.P."/>
            <person name="Yang P.Y."/>
            <person name="Feng Z."/>
            <person name="Chen Z."/>
            <person name="Han Z.G."/>
        </authorList>
    </citation>
    <scope>NUCLEOTIDE SEQUENCE</scope>
</reference>
<feature type="non-terminal residue" evidence="1">
    <location>
        <position position="1"/>
    </location>
</feature>
<dbReference type="EMBL" id="AY810810">
    <property type="protein sequence ID" value="AAX26699.2"/>
    <property type="molecule type" value="mRNA"/>
</dbReference>
<protein>
    <submittedName>
        <fullName evidence="1">SJCHGC02960 protein</fullName>
    </submittedName>
</protein>
<name>Q5C0X6_SCHJA</name>
<accession>Q5C0X6</accession>